<name>A0AAV4F1K6_9GAST</name>
<evidence type="ECO:0000313" key="2">
    <source>
        <dbReference type="Proteomes" id="UP000762676"/>
    </source>
</evidence>
<accession>A0AAV4F1K6</accession>
<dbReference type="EMBL" id="BMAT01000466">
    <property type="protein sequence ID" value="GFR66825.1"/>
    <property type="molecule type" value="Genomic_DNA"/>
</dbReference>
<protein>
    <submittedName>
        <fullName evidence="1">Uncharacterized protein</fullName>
    </submittedName>
</protein>
<dbReference type="AlphaFoldDB" id="A0AAV4F1K6"/>
<sequence length="129" mass="14443">MESPHTQVVRHPLPLASLSYQICTRFNVLPDQAPLQKQRPVSAVSVISSSKMNLVQSSYNEVGKVFVLSHHWIASLNIQTKKFLMYVFLADGSIAACQAAKLEGEITTLSLPSYFPTYSQMLQSQLQWT</sequence>
<reference evidence="1 2" key="1">
    <citation type="journal article" date="2021" name="Elife">
        <title>Chloroplast acquisition without the gene transfer in kleptoplastic sea slugs, Plakobranchus ocellatus.</title>
        <authorList>
            <person name="Maeda T."/>
            <person name="Takahashi S."/>
            <person name="Yoshida T."/>
            <person name="Shimamura S."/>
            <person name="Takaki Y."/>
            <person name="Nagai Y."/>
            <person name="Toyoda A."/>
            <person name="Suzuki Y."/>
            <person name="Arimoto A."/>
            <person name="Ishii H."/>
            <person name="Satoh N."/>
            <person name="Nishiyama T."/>
            <person name="Hasebe M."/>
            <person name="Maruyama T."/>
            <person name="Minagawa J."/>
            <person name="Obokata J."/>
            <person name="Shigenobu S."/>
        </authorList>
    </citation>
    <scope>NUCLEOTIDE SEQUENCE [LARGE SCALE GENOMIC DNA]</scope>
</reference>
<proteinExistence type="predicted"/>
<organism evidence="1 2">
    <name type="scientific">Elysia marginata</name>
    <dbReference type="NCBI Taxonomy" id="1093978"/>
    <lineage>
        <taxon>Eukaryota</taxon>
        <taxon>Metazoa</taxon>
        <taxon>Spiralia</taxon>
        <taxon>Lophotrochozoa</taxon>
        <taxon>Mollusca</taxon>
        <taxon>Gastropoda</taxon>
        <taxon>Heterobranchia</taxon>
        <taxon>Euthyneura</taxon>
        <taxon>Panpulmonata</taxon>
        <taxon>Sacoglossa</taxon>
        <taxon>Placobranchoidea</taxon>
        <taxon>Plakobranchidae</taxon>
        <taxon>Elysia</taxon>
    </lineage>
</organism>
<keyword evidence="2" id="KW-1185">Reference proteome</keyword>
<gene>
    <name evidence="1" type="ORF">ElyMa_000237000</name>
</gene>
<comment type="caution">
    <text evidence="1">The sequence shown here is derived from an EMBL/GenBank/DDBJ whole genome shotgun (WGS) entry which is preliminary data.</text>
</comment>
<evidence type="ECO:0000313" key="1">
    <source>
        <dbReference type="EMBL" id="GFR66825.1"/>
    </source>
</evidence>
<dbReference type="Proteomes" id="UP000762676">
    <property type="component" value="Unassembled WGS sequence"/>
</dbReference>